<dbReference type="EMBL" id="JH817508">
    <property type="protein sequence ID" value="EKC32965.1"/>
    <property type="molecule type" value="Genomic_DNA"/>
</dbReference>
<dbReference type="InParanoid" id="K1QVH8"/>
<proteinExistence type="predicted"/>
<name>K1QVH8_MAGGI</name>
<protein>
    <submittedName>
        <fullName evidence="1">Uncharacterized protein</fullName>
    </submittedName>
</protein>
<evidence type="ECO:0000313" key="1">
    <source>
        <dbReference type="EMBL" id="EKC32965.1"/>
    </source>
</evidence>
<sequence>METKLSIMERTLRILVKGSREGLREFGRRDVISLVKEEAVDSVNRWSALPPVDQLMISMVRKLEFLTIGSYLNYVCVTG</sequence>
<dbReference type="HOGENOM" id="CLU_2608369_0_0_1"/>
<reference evidence="1" key="1">
    <citation type="journal article" date="2012" name="Nature">
        <title>The oyster genome reveals stress adaptation and complexity of shell formation.</title>
        <authorList>
            <person name="Zhang G."/>
            <person name="Fang X."/>
            <person name="Guo X."/>
            <person name="Li L."/>
            <person name="Luo R."/>
            <person name="Xu F."/>
            <person name="Yang P."/>
            <person name="Zhang L."/>
            <person name="Wang X."/>
            <person name="Qi H."/>
            <person name="Xiong Z."/>
            <person name="Que H."/>
            <person name="Xie Y."/>
            <person name="Holland P.W."/>
            <person name="Paps J."/>
            <person name="Zhu Y."/>
            <person name="Wu F."/>
            <person name="Chen Y."/>
            <person name="Wang J."/>
            <person name="Peng C."/>
            <person name="Meng J."/>
            <person name="Yang L."/>
            <person name="Liu J."/>
            <person name="Wen B."/>
            <person name="Zhang N."/>
            <person name="Huang Z."/>
            <person name="Zhu Q."/>
            <person name="Feng Y."/>
            <person name="Mount A."/>
            <person name="Hedgecock D."/>
            <person name="Xu Z."/>
            <person name="Liu Y."/>
            <person name="Domazet-Loso T."/>
            <person name="Du Y."/>
            <person name="Sun X."/>
            <person name="Zhang S."/>
            <person name="Liu B."/>
            <person name="Cheng P."/>
            <person name="Jiang X."/>
            <person name="Li J."/>
            <person name="Fan D."/>
            <person name="Wang W."/>
            <person name="Fu W."/>
            <person name="Wang T."/>
            <person name="Wang B."/>
            <person name="Zhang J."/>
            <person name="Peng Z."/>
            <person name="Li Y."/>
            <person name="Li N."/>
            <person name="Wang J."/>
            <person name="Chen M."/>
            <person name="He Y."/>
            <person name="Tan F."/>
            <person name="Song X."/>
            <person name="Zheng Q."/>
            <person name="Huang R."/>
            <person name="Yang H."/>
            <person name="Du X."/>
            <person name="Chen L."/>
            <person name="Yang M."/>
            <person name="Gaffney P.M."/>
            <person name="Wang S."/>
            <person name="Luo L."/>
            <person name="She Z."/>
            <person name="Ming Y."/>
            <person name="Huang W."/>
            <person name="Zhang S."/>
            <person name="Huang B."/>
            <person name="Zhang Y."/>
            <person name="Qu T."/>
            <person name="Ni P."/>
            <person name="Miao G."/>
            <person name="Wang J."/>
            <person name="Wang Q."/>
            <person name="Steinberg C.E."/>
            <person name="Wang H."/>
            <person name="Li N."/>
            <person name="Qian L."/>
            <person name="Zhang G."/>
            <person name="Li Y."/>
            <person name="Yang H."/>
            <person name="Liu X."/>
            <person name="Wang J."/>
            <person name="Yin Y."/>
            <person name="Wang J."/>
        </authorList>
    </citation>
    <scope>NUCLEOTIDE SEQUENCE [LARGE SCALE GENOMIC DNA]</scope>
    <source>
        <strain evidence="1">05x7-T-G4-1.051#20</strain>
    </source>
</reference>
<gene>
    <name evidence="1" type="ORF">CGI_10006096</name>
</gene>
<dbReference type="AlphaFoldDB" id="K1QVH8"/>
<organism evidence="1">
    <name type="scientific">Magallana gigas</name>
    <name type="common">Pacific oyster</name>
    <name type="synonym">Crassostrea gigas</name>
    <dbReference type="NCBI Taxonomy" id="29159"/>
    <lineage>
        <taxon>Eukaryota</taxon>
        <taxon>Metazoa</taxon>
        <taxon>Spiralia</taxon>
        <taxon>Lophotrochozoa</taxon>
        <taxon>Mollusca</taxon>
        <taxon>Bivalvia</taxon>
        <taxon>Autobranchia</taxon>
        <taxon>Pteriomorphia</taxon>
        <taxon>Ostreida</taxon>
        <taxon>Ostreoidea</taxon>
        <taxon>Ostreidae</taxon>
        <taxon>Magallana</taxon>
    </lineage>
</organism>
<accession>K1QVH8</accession>